<dbReference type="Gene3D" id="3.40.50.720">
    <property type="entry name" value="NAD(P)-binding Rossmann-like Domain"/>
    <property type="match status" value="1"/>
</dbReference>
<dbReference type="NCBIfam" id="NF004513">
    <property type="entry name" value="PRK05854.1"/>
    <property type="match status" value="1"/>
</dbReference>
<evidence type="ECO:0000256" key="1">
    <source>
        <dbReference type="ARBA" id="ARBA00023002"/>
    </source>
</evidence>
<dbReference type="PRINTS" id="PR00081">
    <property type="entry name" value="GDHRDH"/>
</dbReference>
<feature type="region of interest" description="Disordered" evidence="3">
    <location>
        <begin position="259"/>
        <end position="282"/>
    </location>
</feature>
<name>A0ABV9Z6K1_9HYPH</name>
<keyword evidence="5" id="KW-1185">Reference proteome</keyword>
<evidence type="ECO:0000256" key="3">
    <source>
        <dbReference type="SAM" id="MobiDB-lite"/>
    </source>
</evidence>
<dbReference type="PRINTS" id="PR00080">
    <property type="entry name" value="SDRFAMILY"/>
</dbReference>
<dbReference type="RefSeq" id="WP_114957877.1">
    <property type="nucleotide sequence ID" value="NZ_JBHSJF010000008.1"/>
</dbReference>
<proteinExistence type="inferred from homology"/>
<dbReference type="PANTHER" id="PTHR43157:SF31">
    <property type="entry name" value="PHOSPHATIDYLINOSITOL-GLYCAN BIOSYNTHESIS CLASS F PROTEIN"/>
    <property type="match status" value="1"/>
</dbReference>
<protein>
    <submittedName>
        <fullName evidence="4">Oxidoreductase</fullName>
    </submittedName>
</protein>
<dbReference type="InterPro" id="IPR002347">
    <property type="entry name" value="SDR_fam"/>
</dbReference>
<dbReference type="NCBIfam" id="NF004846">
    <property type="entry name" value="PRK06197.1"/>
    <property type="match status" value="1"/>
</dbReference>
<accession>A0ABV9Z6K1</accession>
<dbReference type="CDD" id="cd05327">
    <property type="entry name" value="retinol-DH_like_SDR_c_like"/>
    <property type="match status" value="1"/>
</dbReference>
<sequence length="304" mass="32745">MAKWTASDIPSQTGRSAVITGTGGLGYESALALARVGGEVIIAGRNPEKGAAAVTKIRHEEPSAIVRFEQVDLASLQSIADFGERLRNQEDNLDLLINNAGVMVPPKRQETADGFELQLGTNYLGHFALTGQLMPLLLKGRNARVVTLSSVAARNGAIDFDDLNAGKSYNPMQVYSQSKLACLMFAFELQRRSEANLWGVESIAAHPGVSRTDLLHNAPGRWSITGITRSLLWFLFQPASQGALPTLFAATSPQAKPGAYYGPDRMSETRGHPALSKVPPQASDRAATARLWQVSEELTGTRFG</sequence>
<dbReference type="EMBL" id="JBHSJF010000008">
    <property type="protein sequence ID" value="MFC5069797.1"/>
    <property type="molecule type" value="Genomic_DNA"/>
</dbReference>
<evidence type="ECO:0000313" key="5">
    <source>
        <dbReference type="Proteomes" id="UP001595796"/>
    </source>
</evidence>
<evidence type="ECO:0000256" key="2">
    <source>
        <dbReference type="RuleBase" id="RU000363"/>
    </source>
</evidence>
<comment type="similarity">
    <text evidence="2">Belongs to the short-chain dehydrogenases/reductases (SDR) family.</text>
</comment>
<gene>
    <name evidence="4" type="ORF">ACFPFW_17415</name>
</gene>
<reference evidence="5" key="1">
    <citation type="journal article" date="2019" name="Int. J. Syst. Evol. Microbiol.">
        <title>The Global Catalogue of Microorganisms (GCM) 10K type strain sequencing project: providing services to taxonomists for standard genome sequencing and annotation.</title>
        <authorList>
            <consortium name="The Broad Institute Genomics Platform"/>
            <consortium name="The Broad Institute Genome Sequencing Center for Infectious Disease"/>
            <person name="Wu L."/>
            <person name="Ma J."/>
        </authorList>
    </citation>
    <scope>NUCLEOTIDE SEQUENCE [LARGE SCALE GENOMIC DNA]</scope>
    <source>
        <strain evidence="5">CGMCC 1.16444</strain>
    </source>
</reference>
<comment type="caution">
    <text evidence="4">The sequence shown here is derived from an EMBL/GenBank/DDBJ whole genome shotgun (WGS) entry which is preliminary data.</text>
</comment>
<dbReference type="SUPFAM" id="SSF51735">
    <property type="entry name" value="NAD(P)-binding Rossmann-fold domains"/>
    <property type="match status" value="1"/>
</dbReference>
<keyword evidence="1" id="KW-0560">Oxidoreductase</keyword>
<evidence type="ECO:0000313" key="4">
    <source>
        <dbReference type="EMBL" id="MFC5069797.1"/>
    </source>
</evidence>
<dbReference type="Pfam" id="PF00106">
    <property type="entry name" value="adh_short"/>
    <property type="match status" value="1"/>
</dbReference>
<organism evidence="4 5">
    <name type="scientific">Flaviflagellibacter deserti</name>
    <dbReference type="NCBI Taxonomy" id="2267266"/>
    <lineage>
        <taxon>Bacteria</taxon>
        <taxon>Pseudomonadati</taxon>
        <taxon>Pseudomonadota</taxon>
        <taxon>Alphaproteobacteria</taxon>
        <taxon>Hyphomicrobiales</taxon>
        <taxon>Flaviflagellibacter</taxon>
    </lineage>
</organism>
<dbReference type="Proteomes" id="UP001595796">
    <property type="component" value="Unassembled WGS sequence"/>
</dbReference>
<dbReference type="PANTHER" id="PTHR43157">
    <property type="entry name" value="PHOSPHATIDYLINOSITOL-GLYCAN BIOSYNTHESIS CLASS F PROTEIN-RELATED"/>
    <property type="match status" value="1"/>
</dbReference>
<dbReference type="InterPro" id="IPR036291">
    <property type="entry name" value="NAD(P)-bd_dom_sf"/>
</dbReference>